<evidence type="ECO:0000256" key="10">
    <source>
        <dbReference type="ARBA" id="ARBA00023004"/>
    </source>
</evidence>
<evidence type="ECO:0000256" key="6">
    <source>
        <dbReference type="ARBA" id="ARBA00022692"/>
    </source>
</evidence>
<keyword evidence="9" id="KW-0560">Oxidoreductase</keyword>
<name>A0A5M3M9Z0_CONPW</name>
<dbReference type="PANTHER" id="PTHR24305:SF166">
    <property type="entry name" value="CYTOCHROME P450 12A4, MITOCHONDRIAL-RELATED"/>
    <property type="match status" value="1"/>
</dbReference>
<dbReference type="GO" id="GO:0005506">
    <property type="term" value="F:iron ion binding"/>
    <property type="evidence" value="ECO:0007669"/>
    <property type="project" value="InterPro"/>
</dbReference>
<keyword evidence="10 13" id="KW-0408">Iron</keyword>
<comment type="subcellular location">
    <subcellularLocation>
        <location evidence="2">Membrane</location>
    </subcellularLocation>
</comment>
<keyword evidence="5 13" id="KW-0349">Heme</keyword>
<dbReference type="InterPro" id="IPR050121">
    <property type="entry name" value="Cytochrome_P450_monoxygenase"/>
</dbReference>
<dbReference type="SUPFAM" id="SSF48264">
    <property type="entry name" value="Cytochrome P450"/>
    <property type="match status" value="1"/>
</dbReference>
<dbReference type="GO" id="GO:0016020">
    <property type="term" value="C:membrane"/>
    <property type="evidence" value="ECO:0007669"/>
    <property type="project" value="UniProtKB-SubCell"/>
</dbReference>
<dbReference type="PRINTS" id="PR00465">
    <property type="entry name" value="EP450IV"/>
</dbReference>
<keyword evidence="6 14" id="KW-0812">Transmembrane</keyword>
<feature type="binding site" description="axial binding residue" evidence="13">
    <location>
        <position position="463"/>
    </location>
    <ligand>
        <name>heme</name>
        <dbReference type="ChEBI" id="CHEBI:30413"/>
    </ligand>
    <ligandPart>
        <name>Fe</name>
        <dbReference type="ChEBI" id="CHEBI:18248"/>
    </ligandPart>
</feature>
<dbReference type="AlphaFoldDB" id="A0A5M3M9Z0"/>
<dbReference type="PRINTS" id="PR00385">
    <property type="entry name" value="P450"/>
</dbReference>
<keyword evidence="16" id="KW-1185">Reference proteome</keyword>
<evidence type="ECO:0000313" key="15">
    <source>
        <dbReference type="EMBL" id="EIW75917.1"/>
    </source>
</evidence>
<evidence type="ECO:0000256" key="7">
    <source>
        <dbReference type="ARBA" id="ARBA00022723"/>
    </source>
</evidence>
<comment type="cofactor">
    <cofactor evidence="1 13">
        <name>heme</name>
        <dbReference type="ChEBI" id="CHEBI:30413"/>
    </cofactor>
</comment>
<proteinExistence type="inferred from homology"/>
<sequence>MFSFSAPSIGVLDSALVVLAVWVSLYLWGQRRDPTQLNGPPRSSLFLGVGQQILDSPDAGSLYEKWEREYGPVYSAPSTLWKERIVLCDPKAIAHMWARDSIVYDHPAVSKAQLNLLVGKGVIWAGGESHKRQRKALNPAFNFSSLRKLAPVLFDTAVRLRETWGSILDETGDEGVVIDMQRWMNRLSLDAIGLAGFSHDFGALSGKTSAVSEALDAFADPPPPAYEFIGLLGLVFPWLMNLPIPKTQMILKVNNAMEDIARDLLETTKNAGGEGSSVMQLLIKAEDTGAEVRLLHEEVLDEMKALLLAGYETTAITLTWTLIELCKHRDVQTKLRTELSQLPFEEIDYGQLTSLPYLDAVVHEILRLYPAVPELTRIANEDDIVPLSTPIVNAGGRTIDHLTIAKGTLVATSMQYVNRCEKFWGPDAASFRPERWLAAEAPGAGGVQGHKHLFTFVEGPRMCLGRNFALTQVKMALLVMIRNFEFEFEYGEKTEVGIVQGLLPRPRIV</sequence>
<evidence type="ECO:0000256" key="4">
    <source>
        <dbReference type="ARBA" id="ARBA00010617"/>
    </source>
</evidence>
<dbReference type="GO" id="GO:0004497">
    <property type="term" value="F:monooxygenase activity"/>
    <property type="evidence" value="ECO:0007669"/>
    <property type="project" value="UniProtKB-KW"/>
</dbReference>
<comment type="pathway">
    <text evidence="3">Secondary metabolite biosynthesis; terpenoid biosynthesis.</text>
</comment>
<dbReference type="RefSeq" id="XP_007773912.1">
    <property type="nucleotide sequence ID" value="XM_007775722.1"/>
</dbReference>
<dbReference type="GeneID" id="19206165"/>
<evidence type="ECO:0000256" key="12">
    <source>
        <dbReference type="ARBA" id="ARBA00023136"/>
    </source>
</evidence>
<dbReference type="GO" id="GO:0020037">
    <property type="term" value="F:heme binding"/>
    <property type="evidence" value="ECO:0007669"/>
    <property type="project" value="InterPro"/>
</dbReference>
<evidence type="ECO:0000256" key="13">
    <source>
        <dbReference type="PIRSR" id="PIRSR602403-1"/>
    </source>
</evidence>
<gene>
    <name evidence="15" type="ORF">CONPUDRAFT_169157</name>
</gene>
<dbReference type="Pfam" id="PF00067">
    <property type="entry name" value="p450"/>
    <property type="match status" value="1"/>
</dbReference>
<keyword evidence="7 13" id="KW-0479">Metal-binding</keyword>
<evidence type="ECO:0000256" key="8">
    <source>
        <dbReference type="ARBA" id="ARBA00022989"/>
    </source>
</evidence>
<dbReference type="EMBL" id="JH711587">
    <property type="protein sequence ID" value="EIW75917.1"/>
    <property type="molecule type" value="Genomic_DNA"/>
</dbReference>
<protein>
    <submittedName>
        <fullName evidence="15">Cytochrome P450</fullName>
    </submittedName>
</protein>
<feature type="transmembrane region" description="Helical" evidence="14">
    <location>
        <begin position="6"/>
        <end position="28"/>
    </location>
</feature>
<dbReference type="PANTHER" id="PTHR24305">
    <property type="entry name" value="CYTOCHROME P450"/>
    <property type="match status" value="1"/>
</dbReference>
<feature type="non-terminal residue" evidence="15">
    <location>
        <position position="509"/>
    </location>
</feature>
<organism evidence="15 16">
    <name type="scientific">Coniophora puteana (strain RWD-64-598)</name>
    <name type="common">Brown rot fungus</name>
    <dbReference type="NCBI Taxonomy" id="741705"/>
    <lineage>
        <taxon>Eukaryota</taxon>
        <taxon>Fungi</taxon>
        <taxon>Dikarya</taxon>
        <taxon>Basidiomycota</taxon>
        <taxon>Agaricomycotina</taxon>
        <taxon>Agaricomycetes</taxon>
        <taxon>Agaricomycetidae</taxon>
        <taxon>Boletales</taxon>
        <taxon>Coniophorineae</taxon>
        <taxon>Coniophoraceae</taxon>
        <taxon>Coniophora</taxon>
    </lineage>
</organism>
<dbReference type="InterPro" id="IPR002403">
    <property type="entry name" value="Cyt_P450_E_grp-IV"/>
</dbReference>
<keyword evidence="12 14" id="KW-0472">Membrane</keyword>
<evidence type="ECO:0000256" key="11">
    <source>
        <dbReference type="ARBA" id="ARBA00023033"/>
    </source>
</evidence>
<accession>A0A5M3M9Z0</accession>
<reference evidence="16" key="1">
    <citation type="journal article" date="2012" name="Science">
        <title>The Paleozoic origin of enzymatic lignin decomposition reconstructed from 31 fungal genomes.</title>
        <authorList>
            <person name="Floudas D."/>
            <person name="Binder M."/>
            <person name="Riley R."/>
            <person name="Barry K."/>
            <person name="Blanchette R.A."/>
            <person name="Henrissat B."/>
            <person name="Martinez A.T."/>
            <person name="Otillar R."/>
            <person name="Spatafora J.W."/>
            <person name="Yadav J.S."/>
            <person name="Aerts A."/>
            <person name="Benoit I."/>
            <person name="Boyd A."/>
            <person name="Carlson A."/>
            <person name="Copeland A."/>
            <person name="Coutinho P.M."/>
            <person name="de Vries R.P."/>
            <person name="Ferreira P."/>
            <person name="Findley K."/>
            <person name="Foster B."/>
            <person name="Gaskell J."/>
            <person name="Glotzer D."/>
            <person name="Gorecki P."/>
            <person name="Heitman J."/>
            <person name="Hesse C."/>
            <person name="Hori C."/>
            <person name="Igarashi K."/>
            <person name="Jurgens J.A."/>
            <person name="Kallen N."/>
            <person name="Kersten P."/>
            <person name="Kohler A."/>
            <person name="Kuees U."/>
            <person name="Kumar T.K.A."/>
            <person name="Kuo A."/>
            <person name="LaButti K."/>
            <person name="Larrondo L.F."/>
            <person name="Lindquist E."/>
            <person name="Ling A."/>
            <person name="Lombard V."/>
            <person name="Lucas S."/>
            <person name="Lundell T."/>
            <person name="Martin R."/>
            <person name="McLaughlin D.J."/>
            <person name="Morgenstern I."/>
            <person name="Morin E."/>
            <person name="Murat C."/>
            <person name="Nagy L.G."/>
            <person name="Nolan M."/>
            <person name="Ohm R.A."/>
            <person name="Patyshakuliyeva A."/>
            <person name="Rokas A."/>
            <person name="Ruiz-Duenas F.J."/>
            <person name="Sabat G."/>
            <person name="Salamov A."/>
            <person name="Samejima M."/>
            <person name="Schmutz J."/>
            <person name="Slot J.C."/>
            <person name="St John F."/>
            <person name="Stenlid J."/>
            <person name="Sun H."/>
            <person name="Sun S."/>
            <person name="Syed K."/>
            <person name="Tsang A."/>
            <person name="Wiebenga A."/>
            <person name="Young D."/>
            <person name="Pisabarro A."/>
            <person name="Eastwood D.C."/>
            <person name="Martin F."/>
            <person name="Cullen D."/>
            <person name="Grigoriev I.V."/>
            <person name="Hibbett D.S."/>
        </authorList>
    </citation>
    <scope>NUCLEOTIDE SEQUENCE [LARGE SCALE GENOMIC DNA]</scope>
    <source>
        <strain evidence="16">RWD-64-598 SS2</strain>
    </source>
</reference>
<evidence type="ECO:0000313" key="16">
    <source>
        <dbReference type="Proteomes" id="UP000053558"/>
    </source>
</evidence>
<dbReference type="GO" id="GO:0016705">
    <property type="term" value="F:oxidoreductase activity, acting on paired donors, with incorporation or reduction of molecular oxygen"/>
    <property type="evidence" value="ECO:0007669"/>
    <property type="project" value="InterPro"/>
</dbReference>
<evidence type="ECO:0000256" key="2">
    <source>
        <dbReference type="ARBA" id="ARBA00004370"/>
    </source>
</evidence>
<dbReference type="Gene3D" id="1.10.630.10">
    <property type="entry name" value="Cytochrome P450"/>
    <property type="match status" value="1"/>
</dbReference>
<dbReference type="Proteomes" id="UP000053558">
    <property type="component" value="Unassembled WGS sequence"/>
</dbReference>
<comment type="caution">
    <text evidence="15">The sequence shown here is derived from an EMBL/GenBank/DDBJ whole genome shotgun (WGS) entry which is preliminary data.</text>
</comment>
<evidence type="ECO:0000256" key="9">
    <source>
        <dbReference type="ARBA" id="ARBA00023002"/>
    </source>
</evidence>
<dbReference type="OMA" id="THGGTNN"/>
<evidence type="ECO:0000256" key="14">
    <source>
        <dbReference type="SAM" id="Phobius"/>
    </source>
</evidence>
<evidence type="ECO:0000256" key="1">
    <source>
        <dbReference type="ARBA" id="ARBA00001971"/>
    </source>
</evidence>
<keyword evidence="8 14" id="KW-1133">Transmembrane helix</keyword>
<evidence type="ECO:0000256" key="3">
    <source>
        <dbReference type="ARBA" id="ARBA00004721"/>
    </source>
</evidence>
<dbReference type="InterPro" id="IPR001128">
    <property type="entry name" value="Cyt_P450"/>
</dbReference>
<evidence type="ECO:0000256" key="5">
    <source>
        <dbReference type="ARBA" id="ARBA00022617"/>
    </source>
</evidence>
<dbReference type="InterPro" id="IPR036396">
    <property type="entry name" value="Cyt_P450_sf"/>
</dbReference>
<dbReference type="KEGG" id="cput:CONPUDRAFT_169157"/>
<keyword evidence="11" id="KW-0503">Monooxygenase</keyword>
<dbReference type="OrthoDB" id="1470350at2759"/>
<comment type="similarity">
    <text evidence="4">Belongs to the cytochrome P450 family.</text>
</comment>